<dbReference type="AlphaFoldDB" id="A0AAD7UKY1"/>
<feature type="signal peptide" evidence="1">
    <location>
        <begin position="1"/>
        <end position="21"/>
    </location>
</feature>
<evidence type="ECO:0000313" key="3">
    <source>
        <dbReference type="Proteomes" id="UP001230188"/>
    </source>
</evidence>
<proteinExistence type="predicted"/>
<dbReference type="PANTHER" id="PTHR36978:SF4">
    <property type="entry name" value="P-LOOP CONTAINING NUCLEOSIDE TRIPHOSPHATE HYDROLASE PROTEIN"/>
    <property type="match status" value="1"/>
</dbReference>
<dbReference type="InterPro" id="IPR038213">
    <property type="entry name" value="IFI6/IFI27-like_sf"/>
</dbReference>
<feature type="chain" id="PRO_5041901329" description="Glycosyltransferase family 77 protein" evidence="1">
    <location>
        <begin position="22"/>
        <end position="712"/>
    </location>
</feature>
<name>A0AAD7UKY1_9STRA</name>
<dbReference type="InterPro" id="IPR040632">
    <property type="entry name" value="Sulfotransfer_4"/>
</dbReference>
<reference evidence="2" key="1">
    <citation type="submission" date="2023-01" db="EMBL/GenBank/DDBJ databases">
        <title>Metagenome sequencing of chrysophaentin producing Chrysophaeum taylorii.</title>
        <authorList>
            <person name="Davison J."/>
            <person name="Bewley C."/>
        </authorList>
    </citation>
    <scope>NUCLEOTIDE SEQUENCE</scope>
    <source>
        <strain evidence="2">NIES-1699</strain>
    </source>
</reference>
<accession>A0AAD7UKY1</accession>
<dbReference type="Proteomes" id="UP001230188">
    <property type="component" value="Unassembled WGS sequence"/>
</dbReference>
<keyword evidence="3" id="KW-1185">Reference proteome</keyword>
<dbReference type="InterPro" id="IPR027417">
    <property type="entry name" value="P-loop_NTPase"/>
</dbReference>
<dbReference type="EMBL" id="JAQMWT010000081">
    <property type="protein sequence ID" value="KAJ8611136.1"/>
    <property type="molecule type" value="Genomic_DNA"/>
</dbReference>
<dbReference type="SUPFAM" id="SSF52540">
    <property type="entry name" value="P-loop containing nucleoside triphosphate hydrolases"/>
    <property type="match status" value="1"/>
</dbReference>
<gene>
    <name evidence="2" type="ORF">CTAYLR_003541</name>
</gene>
<sequence length="712" mass="78948">MWRQWIIVAVRLAMVIGRGSTTELEAWVSAHVRSSCELGLSSSLDLRLVLRPGEVLREASQIDEALEGRPALCHIRLPAAPRTPSRHSMLSFATSASYLAQSQRKKITLLSALASRARWANDYGMPYFIWIGTLNSRPPKESMAWCNEKGKESGHVIKVLALLAMLELRVAERRRFDVVMYADMDTMPVRRDVALDAYLSLAPEANVIASSNPRNAIIMNSGVFFLRNTRWSRHFLEGWWHRRCGYKDQLSLWSTLFSLWADHGFPQFSARPELFHNYTVARDYALRALVDIRNATWPALRDDRWPCEGRCGRILSAHQCIIEPLRLREVLLLPVAPFADAAGRLLPALQGTGSYGLLCHGACGNLSHLRESPVGCYRVIRDIRVRDARAPPSTQCAECPDASCARCGYCDVAYGHQRPNVATARFADIDSCVAAWPHTKIIGVGWLKTGLSSLREIFRRASLFPVCSVKKLANIDGCKSVTTTRLGWEIDFVRQAKQIYPRAKFILTTRDSAKWNASISDWFAHPQIRRNAVSHTVPHAPGTIELVEAYHRYNDDVRELFSSEPDRFLEVDIESPQKSTAAICDFVDPAISRTVPQCAWPFPHKGANCRLHGHGLGNVTYTSCSGIVERGPSIAQSMGYGTYGTGIVKGSLAAEGMRIEAKANGGGVPAMKKSGVTASLQSIGDTGRIKPAAAKSLNKALVRSGIKRTTKK</sequence>
<organism evidence="2 3">
    <name type="scientific">Chrysophaeum taylorii</name>
    <dbReference type="NCBI Taxonomy" id="2483200"/>
    <lineage>
        <taxon>Eukaryota</taxon>
        <taxon>Sar</taxon>
        <taxon>Stramenopiles</taxon>
        <taxon>Ochrophyta</taxon>
        <taxon>Pelagophyceae</taxon>
        <taxon>Pelagomonadales</taxon>
        <taxon>Pelagomonadaceae</taxon>
        <taxon>Chrysophaeum</taxon>
    </lineage>
</organism>
<dbReference type="Gene3D" id="3.40.50.300">
    <property type="entry name" value="P-loop containing nucleotide triphosphate hydrolases"/>
    <property type="match status" value="1"/>
</dbReference>
<dbReference type="PANTHER" id="PTHR36978">
    <property type="entry name" value="P-LOOP CONTAINING NUCLEOTIDE TRIPHOSPHATE HYDROLASE"/>
    <property type="match status" value="1"/>
</dbReference>
<keyword evidence="1" id="KW-0732">Signal</keyword>
<dbReference type="Gene3D" id="6.10.110.10">
    <property type="match status" value="1"/>
</dbReference>
<dbReference type="Pfam" id="PF17784">
    <property type="entry name" value="Sulfotransfer_4"/>
    <property type="match status" value="1"/>
</dbReference>
<comment type="caution">
    <text evidence="2">The sequence shown here is derived from an EMBL/GenBank/DDBJ whole genome shotgun (WGS) entry which is preliminary data.</text>
</comment>
<evidence type="ECO:0008006" key="4">
    <source>
        <dbReference type="Google" id="ProtNLM"/>
    </source>
</evidence>
<protein>
    <recommendedName>
        <fullName evidence="4">Glycosyltransferase family 77 protein</fullName>
    </recommendedName>
</protein>
<evidence type="ECO:0000256" key="1">
    <source>
        <dbReference type="SAM" id="SignalP"/>
    </source>
</evidence>
<evidence type="ECO:0000313" key="2">
    <source>
        <dbReference type="EMBL" id="KAJ8611136.1"/>
    </source>
</evidence>